<name>A0ABU0J5B9_9HYPH</name>
<organism evidence="1 2">
    <name type="scientific">Labrys wisconsinensis</name>
    <dbReference type="NCBI Taxonomy" id="425677"/>
    <lineage>
        <taxon>Bacteria</taxon>
        <taxon>Pseudomonadati</taxon>
        <taxon>Pseudomonadota</taxon>
        <taxon>Alphaproteobacteria</taxon>
        <taxon>Hyphomicrobiales</taxon>
        <taxon>Xanthobacteraceae</taxon>
        <taxon>Labrys</taxon>
    </lineage>
</organism>
<comment type="caution">
    <text evidence="1">The sequence shown here is derived from an EMBL/GenBank/DDBJ whole genome shotgun (WGS) entry which is preliminary data.</text>
</comment>
<dbReference type="PIRSF" id="PIRSF028291">
    <property type="entry name" value="UCP028291"/>
    <property type="match status" value="1"/>
</dbReference>
<dbReference type="Gene3D" id="3.30.310.50">
    <property type="entry name" value="Alpha-D-phosphohexomutase, C-terminal domain"/>
    <property type="match status" value="1"/>
</dbReference>
<gene>
    <name evidence="1" type="ORF">QO011_001658</name>
</gene>
<evidence type="ECO:0000313" key="1">
    <source>
        <dbReference type="EMBL" id="MDQ0468658.1"/>
    </source>
</evidence>
<dbReference type="Proteomes" id="UP001242480">
    <property type="component" value="Unassembled WGS sequence"/>
</dbReference>
<dbReference type="RefSeq" id="WP_307270161.1">
    <property type="nucleotide sequence ID" value="NZ_JAUSVX010000002.1"/>
</dbReference>
<proteinExistence type="predicted"/>
<sequence length="100" mass="11070">MTDTPSALRSAADVATPNASRHLQQLCKHFGHRRPVTFDEHAGRIGFEIGDCDLAAADGVLHIALASPGEEQMAQLQDVVARHLLRFAFREELQIDWRPA</sequence>
<evidence type="ECO:0008006" key="3">
    <source>
        <dbReference type="Google" id="ProtNLM"/>
    </source>
</evidence>
<reference evidence="1 2" key="1">
    <citation type="submission" date="2023-07" db="EMBL/GenBank/DDBJ databases">
        <title>Genomic Encyclopedia of Type Strains, Phase IV (KMG-IV): sequencing the most valuable type-strain genomes for metagenomic binning, comparative biology and taxonomic classification.</title>
        <authorList>
            <person name="Goeker M."/>
        </authorList>
    </citation>
    <scope>NUCLEOTIDE SEQUENCE [LARGE SCALE GENOMIC DNA]</scope>
    <source>
        <strain evidence="1 2">DSM 19619</strain>
    </source>
</reference>
<dbReference type="InterPro" id="IPR014543">
    <property type="entry name" value="UCP028291"/>
</dbReference>
<dbReference type="EMBL" id="JAUSVX010000002">
    <property type="protein sequence ID" value="MDQ0468658.1"/>
    <property type="molecule type" value="Genomic_DNA"/>
</dbReference>
<evidence type="ECO:0000313" key="2">
    <source>
        <dbReference type="Proteomes" id="UP001242480"/>
    </source>
</evidence>
<accession>A0ABU0J5B9</accession>
<dbReference type="Pfam" id="PF09981">
    <property type="entry name" value="DUF2218"/>
    <property type="match status" value="1"/>
</dbReference>
<keyword evidence="2" id="KW-1185">Reference proteome</keyword>
<protein>
    <recommendedName>
        <fullName evidence="3">DUF2218 domain-containing protein</fullName>
    </recommendedName>
</protein>